<sequence>MRFCLCFLEAGSSSHITQTSPGRVESSRSHMSLCASWFFFPSSASIATIVAHADDRTCSSDRDGNELHNARCISCIALAVATISQQSLQCNHLLL</sequence>
<accession>A0A166IAC2</accession>
<proteinExistence type="predicted"/>
<organism evidence="1 2">
    <name type="scientific">Sistotremastrum suecicum HHB10207 ss-3</name>
    <dbReference type="NCBI Taxonomy" id="1314776"/>
    <lineage>
        <taxon>Eukaryota</taxon>
        <taxon>Fungi</taxon>
        <taxon>Dikarya</taxon>
        <taxon>Basidiomycota</taxon>
        <taxon>Agaricomycotina</taxon>
        <taxon>Agaricomycetes</taxon>
        <taxon>Sistotremastrales</taxon>
        <taxon>Sistotremastraceae</taxon>
        <taxon>Sistotremastrum</taxon>
    </lineage>
</organism>
<evidence type="ECO:0000313" key="2">
    <source>
        <dbReference type="Proteomes" id="UP000076798"/>
    </source>
</evidence>
<dbReference type="EMBL" id="KV428007">
    <property type="protein sequence ID" value="KZT43562.1"/>
    <property type="molecule type" value="Genomic_DNA"/>
</dbReference>
<protein>
    <submittedName>
        <fullName evidence="1">Uncharacterized protein</fullName>
    </submittedName>
</protein>
<dbReference type="Proteomes" id="UP000076798">
    <property type="component" value="Unassembled WGS sequence"/>
</dbReference>
<dbReference type="AlphaFoldDB" id="A0A166IAC2"/>
<reference evidence="1 2" key="1">
    <citation type="journal article" date="2016" name="Mol. Biol. Evol.">
        <title>Comparative Genomics of Early-Diverging Mushroom-Forming Fungi Provides Insights into the Origins of Lignocellulose Decay Capabilities.</title>
        <authorList>
            <person name="Nagy L.G."/>
            <person name="Riley R."/>
            <person name="Tritt A."/>
            <person name="Adam C."/>
            <person name="Daum C."/>
            <person name="Floudas D."/>
            <person name="Sun H."/>
            <person name="Yadav J.S."/>
            <person name="Pangilinan J."/>
            <person name="Larsson K.H."/>
            <person name="Matsuura K."/>
            <person name="Barry K."/>
            <person name="Labutti K."/>
            <person name="Kuo R."/>
            <person name="Ohm R.A."/>
            <person name="Bhattacharya S.S."/>
            <person name="Shirouzu T."/>
            <person name="Yoshinaga Y."/>
            <person name="Martin F.M."/>
            <person name="Grigoriev I.V."/>
            <person name="Hibbett D.S."/>
        </authorList>
    </citation>
    <scope>NUCLEOTIDE SEQUENCE [LARGE SCALE GENOMIC DNA]</scope>
    <source>
        <strain evidence="1 2">HHB10207 ss-3</strain>
    </source>
</reference>
<keyword evidence="2" id="KW-1185">Reference proteome</keyword>
<name>A0A166IAC2_9AGAM</name>
<evidence type="ECO:0000313" key="1">
    <source>
        <dbReference type="EMBL" id="KZT43562.1"/>
    </source>
</evidence>
<gene>
    <name evidence="1" type="ORF">SISSUDRAFT_604416</name>
</gene>